<keyword evidence="3" id="KW-1185">Reference proteome</keyword>
<evidence type="ECO:0000313" key="2">
    <source>
        <dbReference type="EMBL" id="KAJ2784630.1"/>
    </source>
</evidence>
<comment type="caution">
    <text evidence="2">The sequence shown here is derived from an EMBL/GenBank/DDBJ whole genome shotgun (WGS) entry which is preliminary data.</text>
</comment>
<evidence type="ECO:0000256" key="1">
    <source>
        <dbReference type="SAM" id="MobiDB-lite"/>
    </source>
</evidence>
<dbReference type="AlphaFoldDB" id="A0A9W8LJT2"/>
<protein>
    <submittedName>
        <fullName evidence="2">Uncharacterized protein</fullName>
    </submittedName>
</protein>
<accession>A0A9W8LJT2</accession>
<dbReference type="EMBL" id="JANBUL010000023">
    <property type="protein sequence ID" value="KAJ2784630.1"/>
    <property type="molecule type" value="Genomic_DNA"/>
</dbReference>
<feature type="region of interest" description="Disordered" evidence="1">
    <location>
        <begin position="1"/>
        <end position="59"/>
    </location>
</feature>
<reference evidence="2" key="1">
    <citation type="submission" date="2022-07" db="EMBL/GenBank/DDBJ databases">
        <title>Phylogenomic reconstructions and comparative analyses of Kickxellomycotina fungi.</title>
        <authorList>
            <person name="Reynolds N.K."/>
            <person name="Stajich J.E."/>
            <person name="Barry K."/>
            <person name="Grigoriev I.V."/>
            <person name="Crous P."/>
            <person name="Smith M.E."/>
        </authorList>
    </citation>
    <scope>NUCLEOTIDE SEQUENCE</scope>
    <source>
        <strain evidence="2">NBRC 105414</strain>
    </source>
</reference>
<proteinExistence type="predicted"/>
<organism evidence="2 3">
    <name type="scientific">Coemansia javaensis</name>
    <dbReference type="NCBI Taxonomy" id="2761396"/>
    <lineage>
        <taxon>Eukaryota</taxon>
        <taxon>Fungi</taxon>
        <taxon>Fungi incertae sedis</taxon>
        <taxon>Zoopagomycota</taxon>
        <taxon>Kickxellomycotina</taxon>
        <taxon>Kickxellomycetes</taxon>
        <taxon>Kickxellales</taxon>
        <taxon>Kickxellaceae</taxon>
        <taxon>Coemansia</taxon>
    </lineage>
</organism>
<name>A0A9W8LJT2_9FUNG</name>
<gene>
    <name evidence="2" type="ORF">H4R18_001009</name>
</gene>
<evidence type="ECO:0000313" key="3">
    <source>
        <dbReference type="Proteomes" id="UP001140217"/>
    </source>
</evidence>
<dbReference type="Proteomes" id="UP001140217">
    <property type="component" value="Unassembled WGS sequence"/>
</dbReference>
<sequence>MVSFDESVYDSPYEDPNKGDSEEYELVKSNPSDSDSTNGSQSDPEKIGDDMFDPDLIDDVLPAIKLSKSEETDNETVGG</sequence>
<feature type="compositionally biased region" description="Polar residues" evidence="1">
    <location>
        <begin position="29"/>
        <end position="42"/>
    </location>
</feature>